<dbReference type="EMBL" id="LSYV01000255">
    <property type="protein sequence ID" value="KXZ41871.1"/>
    <property type="molecule type" value="Genomic_DNA"/>
</dbReference>
<organism evidence="1 2">
    <name type="scientific">Gonium pectorale</name>
    <name type="common">Green alga</name>
    <dbReference type="NCBI Taxonomy" id="33097"/>
    <lineage>
        <taxon>Eukaryota</taxon>
        <taxon>Viridiplantae</taxon>
        <taxon>Chlorophyta</taxon>
        <taxon>core chlorophytes</taxon>
        <taxon>Chlorophyceae</taxon>
        <taxon>CS clade</taxon>
        <taxon>Chlamydomonadales</taxon>
        <taxon>Volvocaceae</taxon>
        <taxon>Gonium</taxon>
    </lineage>
</organism>
<dbReference type="AlphaFoldDB" id="A0A150FW85"/>
<dbReference type="Proteomes" id="UP000075714">
    <property type="component" value="Unassembled WGS sequence"/>
</dbReference>
<gene>
    <name evidence="1" type="ORF">GPECTOR_256g646</name>
</gene>
<proteinExistence type="predicted"/>
<sequence>MRLPREEVLRLVRQLLLREGIRTLADVERAQLLKPESVDELLARAKASPKYQDGSFYKMVLDSIEQQLADHRDGTRTLFKVVDGELCKEMQLVEPLTPEELARLGGRPACVARAAAHGWAPCEVTCTTAGPDGAAVNMVLNDGAHRSWHDTATPTLIRLSGLVQSYVLGELPHVSPAGRLSVSVRSADNVTVLEHAALRDVGPDAKAEASLPNIGVAVAFGACWAHFSAATPGPGLE</sequence>
<accession>A0A150FW85</accession>
<evidence type="ECO:0000313" key="1">
    <source>
        <dbReference type="EMBL" id="KXZ41871.1"/>
    </source>
</evidence>
<keyword evidence="2" id="KW-1185">Reference proteome</keyword>
<protein>
    <submittedName>
        <fullName evidence="1">Uncharacterized protein</fullName>
    </submittedName>
</protein>
<reference evidence="2" key="1">
    <citation type="journal article" date="2016" name="Nat. Commun.">
        <title>The Gonium pectorale genome demonstrates co-option of cell cycle regulation during the evolution of multicellularity.</title>
        <authorList>
            <person name="Hanschen E.R."/>
            <person name="Marriage T.N."/>
            <person name="Ferris P.J."/>
            <person name="Hamaji T."/>
            <person name="Toyoda A."/>
            <person name="Fujiyama A."/>
            <person name="Neme R."/>
            <person name="Noguchi H."/>
            <person name="Minakuchi Y."/>
            <person name="Suzuki M."/>
            <person name="Kawai-Toyooka H."/>
            <person name="Smith D.R."/>
            <person name="Sparks H."/>
            <person name="Anderson J."/>
            <person name="Bakaric R."/>
            <person name="Luria V."/>
            <person name="Karger A."/>
            <person name="Kirschner M.W."/>
            <person name="Durand P.M."/>
            <person name="Michod R.E."/>
            <person name="Nozaki H."/>
            <person name="Olson B.J."/>
        </authorList>
    </citation>
    <scope>NUCLEOTIDE SEQUENCE [LARGE SCALE GENOMIC DNA]</scope>
    <source>
        <strain evidence="2">NIES-2863</strain>
    </source>
</reference>
<name>A0A150FW85_GONPE</name>
<comment type="caution">
    <text evidence="1">The sequence shown here is derived from an EMBL/GenBank/DDBJ whole genome shotgun (WGS) entry which is preliminary data.</text>
</comment>
<evidence type="ECO:0000313" key="2">
    <source>
        <dbReference type="Proteomes" id="UP000075714"/>
    </source>
</evidence>